<accession>A0A9X3AH32</accession>
<dbReference type="Proteomes" id="UP001147830">
    <property type="component" value="Unassembled WGS sequence"/>
</dbReference>
<dbReference type="GO" id="GO:0061504">
    <property type="term" value="P:cyclic threonylcarbamoyladenosine biosynthetic process"/>
    <property type="evidence" value="ECO:0007669"/>
    <property type="project" value="TreeGrafter"/>
</dbReference>
<protein>
    <submittedName>
        <fullName evidence="2">ThiF family adenylyltransferase</fullName>
    </submittedName>
</protein>
<dbReference type="PANTHER" id="PTHR43267">
    <property type="entry name" value="TRNA THREONYLCARBAMOYLADENOSINE DEHYDRATASE"/>
    <property type="match status" value="1"/>
</dbReference>
<organism evidence="2 3">
    <name type="scientific">Thalassolituus pacificus</name>
    <dbReference type="NCBI Taxonomy" id="2975440"/>
    <lineage>
        <taxon>Bacteria</taxon>
        <taxon>Pseudomonadati</taxon>
        <taxon>Pseudomonadota</taxon>
        <taxon>Gammaproteobacteria</taxon>
        <taxon>Oceanospirillales</taxon>
        <taxon>Oceanospirillaceae</taxon>
        <taxon>Thalassolituus</taxon>
    </lineage>
</organism>
<dbReference type="AlphaFoldDB" id="A0A9X3AH32"/>
<dbReference type="PANTHER" id="PTHR43267:SF1">
    <property type="entry name" value="TRNA THREONYLCARBAMOYLADENOSINE DEHYDRATASE"/>
    <property type="match status" value="1"/>
</dbReference>
<keyword evidence="2" id="KW-0808">Transferase</keyword>
<keyword evidence="3" id="KW-1185">Reference proteome</keyword>
<evidence type="ECO:0000313" key="2">
    <source>
        <dbReference type="EMBL" id="MCT7359041.1"/>
    </source>
</evidence>
<dbReference type="InterPro" id="IPR000594">
    <property type="entry name" value="ThiF_NAD_FAD-bd"/>
</dbReference>
<evidence type="ECO:0000313" key="3">
    <source>
        <dbReference type="Proteomes" id="UP001147830"/>
    </source>
</evidence>
<proteinExistence type="predicted"/>
<dbReference type="InterPro" id="IPR045886">
    <property type="entry name" value="ThiF/MoeB/HesA"/>
</dbReference>
<feature type="domain" description="THIF-type NAD/FAD binding fold" evidence="1">
    <location>
        <begin position="23"/>
        <end position="171"/>
    </location>
</feature>
<dbReference type="SUPFAM" id="SSF69572">
    <property type="entry name" value="Activating enzymes of the ubiquitin-like proteins"/>
    <property type="match status" value="1"/>
</dbReference>
<gene>
    <name evidence="2" type="ORF">NYR02_08420</name>
</gene>
<reference evidence="2" key="2">
    <citation type="submission" date="2022-08" db="EMBL/GenBank/DDBJ databases">
        <authorList>
            <person name="Dong C."/>
        </authorList>
    </citation>
    <scope>NUCLEOTIDE SEQUENCE</scope>
    <source>
        <strain evidence="2">59MF3M-4</strain>
    </source>
</reference>
<dbReference type="GO" id="GO:0061503">
    <property type="term" value="F:tRNA threonylcarbamoyladenosine dehydratase"/>
    <property type="evidence" value="ECO:0007669"/>
    <property type="project" value="TreeGrafter"/>
</dbReference>
<dbReference type="RefSeq" id="WP_260975929.1">
    <property type="nucleotide sequence ID" value="NZ_JAOANI010000015.1"/>
</dbReference>
<dbReference type="GO" id="GO:0008641">
    <property type="term" value="F:ubiquitin-like modifier activating enzyme activity"/>
    <property type="evidence" value="ECO:0007669"/>
    <property type="project" value="InterPro"/>
</dbReference>
<reference evidence="2" key="1">
    <citation type="journal article" date="2022" name="Front. Microbiol.">
        <title>Genome-based taxonomic rearrangement of Oceanobacter-related bacteria including the description of Thalassolituus hydrocarbonoclasticus sp. nov. and Thalassolituus pacificus sp. nov. and emended description of the genus Thalassolituus.</title>
        <authorList>
            <person name="Dong C."/>
            <person name="Wei L."/>
            <person name="Wang J."/>
            <person name="Lai Q."/>
            <person name="Huang Z."/>
            <person name="Shao Z."/>
        </authorList>
    </citation>
    <scope>NUCLEOTIDE SEQUENCE</scope>
    <source>
        <strain evidence="2">59MF3M-4</strain>
    </source>
</reference>
<dbReference type="InterPro" id="IPR035985">
    <property type="entry name" value="Ubiquitin-activating_enz"/>
</dbReference>
<dbReference type="Gene3D" id="3.40.50.720">
    <property type="entry name" value="NAD(P)-binding Rossmann-like Domain"/>
    <property type="match status" value="1"/>
</dbReference>
<comment type="caution">
    <text evidence="2">The sequence shown here is derived from an EMBL/GenBank/DDBJ whole genome shotgun (WGS) entry which is preliminary data.</text>
</comment>
<dbReference type="Pfam" id="PF00899">
    <property type="entry name" value="ThiF"/>
    <property type="match status" value="1"/>
</dbReference>
<evidence type="ECO:0000259" key="1">
    <source>
        <dbReference type="Pfam" id="PF00899"/>
    </source>
</evidence>
<dbReference type="GO" id="GO:0016779">
    <property type="term" value="F:nucleotidyltransferase activity"/>
    <property type="evidence" value="ECO:0007669"/>
    <property type="project" value="UniProtKB-KW"/>
</dbReference>
<sequence>MAEQNPGWSGDAQSFYHEFTLRNAGFISDKEQQRLRQAHILIAGCGSTGGSVIEVLVRSGAEQLALADNGSYELNNANRQNMVLTDVGRSKVDVFHERMSQINPFVQIDGYANGITPDNVDALVEWADVIIDAVDVTGRSGLEMKFLLHEVAHRNQKAVICGYDMAAAQYVPVFDYRDGTLPLMAGLLNAEEVATLDPLQACARLIPDEFIPLEMFDELARHQQGKDYTSQLCLAANLFGVLGSTLVLDILNERAVETDNYVDLWSLMRKPQASDDQARDEAAVSELRSGLRAWANGPGGDSDPFFLERSLRHYQLPLMPELHNYRDQLLTERAGISAFAIPHEQLAGPLARQLLRFAFVHYARVGFINPDQAARRLLHHEPLSNLSPQDVHLVLIDTQSSQLLGYSTLKAPLSDNLPFSSTERPHYGVEQAFGRDLFAGVDELQGIPVAAVREIGRVTKAELDDPVLNARVGIMLLSAYRQVVSDSRYGISAFVGDGEKNVTLRNLTFFGFNPQLLPARESCLPADHLYHHRYVGRDVRPFWLLLADINQARADEVEALLDLDDNALLAALNASRSNAAKELEAQL</sequence>
<name>A0A9X3AH32_9GAMM</name>
<dbReference type="EMBL" id="JAOANI010000015">
    <property type="protein sequence ID" value="MCT7359041.1"/>
    <property type="molecule type" value="Genomic_DNA"/>
</dbReference>
<keyword evidence="2" id="KW-0548">Nucleotidyltransferase</keyword>